<dbReference type="EMBL" id="JAROKS010000018">
    <property type="protein sequence ID" value="KAK1793265.1"/>
    <property type="molecule type" value="Genomic_DNA"/>
</dbReference>
<sequence length="87" mass="9735">MGLIHGGAFLVLDFVFMDHPSQIDAAYQPCTALDRELSDLKSKVEIVFTNKDYSNILHNATMGKLYEDNGKSVGMKFKHDYSSFSGK</sequence>
<proteinExistence type="predicted"/>
<name>A0AAD8Z8G4_9TELE</name>
<evidence type="ECO:0000313" key="1">
    <source>
        <dbReference type="EMBL" id="KAK1793265.1"/>
    </source>
</evidence>
<dbReference type="AlphaFoldDB" id="A0AAD8Z8G4"/>
<feature type="non-terminal residue" evidence="1">
    <location>
        <position position="1"/>
    </location>
</feature>
<accession>A0AAD8Z8G4</accession>
<keyword evidence="2" id="KW-1185">Reference proteome</keyword>
<comment type="caution">
    <text evidence="1">The sequence shown here is derived from an EMBL/GenBank/DDBJ whole genome shotgun (WGS) entry which is preliminary data.</text>
</comment>
<dbReference type="Proteomes" id="UP001239994">
    <property type="component" value="Unassembled WGS sequence"/>
</dbReference>
<reference evidence="1" key="1">
    <citation type="submission" date="2023-03" db="EMBL/GenBank/DDBJ databases">
        <title>Electrophorus voltai genome.</title>
        <authorList>
            <person name="Bian C."/>
        </authorList>
    </citation>
    <scope>NUCLEOTIDE SEQUENCE</scope>
    <source>
        <strain evidence="1">CB-2022</strain>
        <tissue evidence="1">Muscle</tissue>
    </source>
</reference>
<organism evidence="1 2">
    <name type="scientific">Electrophorus voltai</name>
    <dbReference type="NCBI Taxonomy" id="2609070"/>
    <lineage>
        <taxon>Eukaryota</taxon>
        <taxon>Metazoa</taxon>
        <taxon>Chordata</taxon>
        <taxon>Craniata</taxon>
        <taxon>Vertebrata</taxon>
        <taxon>Euteleostomi</taxon>
        <taxon>Actinopterygii</taxon>
        <taxon>Neopterygii</taxon>
        <taxon>Teleostei</taxon>
        <taxon>Ostariophysi</taxon>
        <taxon>Gymnotiformes</taxon>
        <taxon>Gymnotoidei</taxon>
        <taxon>Gymnotidae</taxon>
        <taxon>Electrophorus</taxon>
    </lineage>
</organism>
<gene>
    <name evidence="1" type="ORF">P4O66_011653</name>
</gene>
<protein>
    <submittedName>
        <fullName evidence="1">Uncharacterized protein</fullName>
    </submittedName>
</protein>
<evidence type="ECO:0000313" key="2">
    <source>
        <dbReference type="Proteomes" id="UP001239994"/>
    </source>
</evidence>